<dbReference type="PANTHER" id="PTHR30481">
    <property type="entry name" value="DNA ADENINE METHYLASE"/>
    <property type="match status" value="1"/>
</dbReference>
<dbReference type="InterPro" id="IPR012327">
    <property type="entry name" value="MeTrfase_D12"/>
</dbReference>
<evidence type="ECO:0000313" key="5">
    <source>
        <dbReference type="Proteomes" id="UP000032309"/>
    </source>
</evidence>
<evidence type="ECO:0000256" key="2">
    <source>
        <dbReference type="ARBA" id="ARBA00022679"/>
    </source>
</evidence>
<keyword evidence="1 4" id="KW-0489">Methyltransferase</keyword>
<gene>
    <name evidence="4" type="ORF">BROSI_A3453</name>
</gene>
<protein>
    <submittedName>
        <fullName evidence="4">Site-specific DNA methylase</fullName>
    </submittedName>
</protein>
<organism evidence="4 5">
    <name type="scientific">Candidatus Brocadia sinica JPN1</name>
    <dbReference type="NCBI Taxonomy" id="1197129"/>
    <lineage>
        <taxon>Bacteria</taxon>
        <taxon>Pseudomonadati</taxon>
        <taxon>Planctomycetota</taxon>
        <taxon>Candidatus Brocadiia</taxon>
        <taxon>Candidatus Brocadiales</taxon>
        <taxon>Candidatus Brocadiaceae</taxon>
        <taxon>Candidatus Brocadia</taxon>
    </lineage>
</organism>
<dbReference type="Gene3D" id="3.40.50.150">
    <property type="entry name" value="Vaccinia Virus protein VP39"/>
    <property type="match status" value="1"/>
</dbReference>
<comment type="caution">
    <text evidence="4">The sequence shown here is derived from an EMBL/GenBank/DDBJ whole genome shotgun (WGS) entry which is preliminary data.</text>
</comment>
<evidence type="ECO:0000256" key="3">
    <source>
        <dbReference type="ARBA" id="ARBA00022691"/>
    </source>
</evidence>
<keyword evidence="5" id="KW-1185">Reference proteome</keyword>
<dbReference type="InterPro" id="IPR029063">
    <property type="entry name" value="SAM-dependent_MTases_sf"/>
</dbReference>
<evidence type="ECO:0000313" key="4">
    <source>
        <dbReference type="EMBL" id="GAN34909.1"/>
    </source>
</evidence>
<dbReference type="GO" id="GO:0008168">
    <property type="term" value="F:methyltransferase activity"/>
    <property type="evidence" value="ECO:0007669"/>
    <property type="project" value="UniProtKB-KW"/>
</dbReference>
<accession>A0ABQ0K1F9</accession>
<keyword evidence="2" id="KW-0808">Transferase</keyword>
<dbReference type="GO" id="GO:0032259">
    <property type="term" value="P:methylation"/>
    <property type="evidence" value="ECO:0007669"/>
    <property type="project" value="UniProtKB-KW"/>
</dbReference>
<evidence type="ECO:0000256" key="1">
    <source>
        <dbReference type="ARBA" id="ARBA00022603"/>
    </source>
</evidence>
<dbReference type="SUPFAM" id="SSF53335">
    <property type="entry name" value="S-adenosyl-L-methionine-dependent methyltransferases"/>
    <property type="match status" value="1"/>
</dbReference>
<sequence>MLTNLLNYMPYSRTLWQEIRTNWKKGNIPSDPVEASAQWFYLNRTCFSGDQNRGGFAAPSVTGRNPVQSFRNAIEGLTDIAERLRSVCIESLDYAECIKRYDSEATLFYCDPPYWDAEDYYGDSFSQGDHHILAELLCRVKGKVMLTHYANKLYDRLYEGWYRYEYQSFKGSHKSTGESKPRTVEVLYTNFEPARTANFLEAN</sequence>
<proteinExistence type="predicted"/>
<dbReference type="Proteomes" id="UP000032309">
    <property type="component" value="Unassembled WGS sequence"/>
</dbReference>
<reference evidence="5" key="1">
    <citation type="journal article" date="2015" name="Genome Announc.">
        <title>Draft Genome Sequence of an Anaerobic Ammonium-Oxidizing Bacterium, "Candidatus Brocadia sinica".</title>
        <authorList>
            <person name="Oshiki M."/>
            <person name="Shinyako-Hata K."/>
            <person name="Satoh H."/>
            <person name="Okabe S."/>
        </authorList>
    </citation>
    <scope>NUCLEOTIDE SEQUENCE [LARGE SCALE GENOMIC DNA]</scope>
    <source>
        <strain evidence="5">JPN1</strain>
    </source>
</reference>
<keyword evidence="3" id="KW-0949">S-adenosyl-L-methionine</keyword>
<dbReference type="Pfam" id="PF02086">
    <property type="entry name" value="MethyltransfD12"/>
    <property type="match status" value="1"/>
</dbReference>
<dbReference type="EMBL" id="BAFN01000001">
    <property type="protein sequence ID" value="GAN34909.1"/>
    <property type="molecule type" value="Genomic_DNA"/>
</dbReference>
<name>A0ABQ0K1F9_9BACT</name>